<accession>A0A2G4YPT1</accession>
<gene>
    <name evidence="4" type="ORF">CRD36_10970</name>
</gene>
<dbReference type="EMBL" id="PDEM01000024">
    <property type="protein sequence ID" value="PHZ84331.1"/>
    <property type="molecule type" value="Genomic_DNA"/>
</dbReference>
<dbReference type="InterPro" id="IPR007742">
    <property type="entry name" value="NosD_dom"/>
</dbReference>
<dbReference type="NCBIfam" id="TIGR04247">
    <property type="entry name" value="NosD_copper_fam"/>
    <property type="match status" value="1"/>
</dbReference>
<dbReference type="Gene3D" id="2.160.20.10">
    <property type="entry name" value="Single-stranded right-handed beta-helix, Pectin lyase-like"/>
    <property type="match status" value="2"/>
</dbReference>
<dbReference type="SMART" id="SM00710">
    <property type="entry name" value="PbH1"/>
    <property type="match status" value="9"/>
</dbReference>
<evidence type="ECO:0000256" key="1">
    <source>
        <dbReference type="ARBA" id="ARBA00022737"/>
    </source>
</evidence>
<dbReference type="SUPFAM" id="SSF51126">
    <property type="entry name" value="Pectin lyase-like"/>
    <property type="match status" value="1"/>
</dbReference>
<dbReference type="InterPro" id="IPR011050">
    <property type="entry name" value="Pectin_lyase_fold/virulence"/>
</dbReference>
<protein>
    <submittedName>
        <fullName evidence="4">Carbohydrate-binding protein</fullName>
    </submittedName>
</protein>
<feature type="domain" description="Carbohydrate-binding/sugar hydrolysis" evidence="3">
    <location>
        <begin position="58"/>
        <end position="206"/>
    </location>
</feature>
<dbReference type="InParanoid" id="A0A2G4YPT1"/>
<dbReference type="InterPro" id="IPR051550">
    <property type="entry name" value="SCF-Subunits/Alg-Epimerases"/>
</dbReference>
<feature type="domain" description="Carbohydrate-binding/sugar hydrolysis" evidence="3">
    <location>
        <begin position="212"/>
        <end position="378"/>
    </location>
</feature>
<evidence type="ECO:0000313" key="5">
    <source>
        <dbReference type="Proteomes" id="UP000229730"/>
    </source>
</evidence>
<reference evidence="4 5" key="1">
    <citation type="submission" date="2017-10" db="EMBL/GenBank/DDBJ databases">
        <title>Frigbacter circumglobatus gen. nov. sp. nov., isolated from sediment cultured in situ.</title>
        <authorList>
            <person name="Zhao Z."/>
        </authorList>
    </citation>
    <scope>NUCLEOTIDE SEQUENCE [LARGE SCALE GENOMIC DNA]</scope>
    <source>
        <strain evidence="4 5">ZYL</strain>
    </source>
</reference>
<dbReference type="PANTHER" id="PTHR22990">
    <property type="entry name" value="F-BOX ONLY PROTEIN"/>
    <property type="match status" value="1"/>
</dbReference>
<evidence type="ECO:0000256" key="2">
    <source>
        <dbReference type="SAM" id="Phobius"/>
    </source>
</evidence>
<dbReference type="OrthoDB" id="9767990at2"/>
<keyword evidence="2" id="KW-0472">Membrane</keyword>
<evidence type="ECO:0000313" key="4">
    <source>
        <dbReference type="EMBL" id="PHZ84331.1"/>
    </source>
</evidence>
<sequence length="445" mass="48438">MRSLNIISNLGAARVSCAALRLFFAYCLVTGIYAGLGGGVWAKDITVTDNLQQAIDRAMSGDRLLLASGRYEGAFLIEKPLALVGGGDVIIQGTGTGNVITVKAPDVTLSGLHITGSGLLLETQDSGIFLSKEATGAVVENNQLIDNLIGVYVWGAKDSVVRTNVIRGRQDLRVNERGNGVQIWNAPGAMVVGNDIQYGRDGIFVTTSKKNIFRDNIIHEVRFAVHYMYTNNSTVEGNISRHNDIGYAIMFSTHVAMIDNQSFGDEERGILFNYANHTKVIGNRVDGVDGAPGPEKCIFIYNSNKNIIQDNLLSGCDIGVQFTAGSEDNDITGNAFVDNRTQVKYVGTRWLEWSTEGRGNYWSDNSAFDLDGNGIADTVYRPNDLTDQILWRYPEAKLLVNSPAVQLLKWAQSAFPALHPGGVVDSAPLMDVPPQFIEKNNLQGK</sequence>
<keyword evidence="5" id="KW-1185">Reference proteome</keyword>
<dbReference type="SMART" id="SM00722">
    <property type="entry name" value="CASH"/>
    <property type="match status" value="2"/>
</dbReference>
<name>A0A2G4YPT1_9PROT</name>
<dbReference type="AlphaFoldDB" id="A0A2G4YPT1"/>
<dbReference type="InterPro" id="IPR006626">
    <property type="entry name" value="PbH1"/>
</dbReference>
<comment type="caution">
    <text evidence="4">The sequence shown here is derived from an EMBL/GenBank/DDBJ whole genome shotgun (WGS) entry which is preliminary data.</text>
</comment>
<dbReference type="InterPro" id="IPR012334">
    <property type="entry name" value="Pectin_lyas_fold"/>
</dbReference>
<dbReference type="InterPro" id="IPR006633">
    <property type="entry name" value="Carb-bd_sugar_hydrolysis-dom"/>
</dbReference>
<dbReference type="InterPro" id="IPR026464">
    <property type="entry name" value="NosD_copper_fam"/>
</dbReference>
<proteinExistence type="predicted"/>
<keyword evidence="1" id="KW-0677">Repeat</keyword>
<evidence type="ECO:0000259" key="3">
    <source>
        <dbReference type="SMART" id="SM00722"/>
    </source>
</evidence>
<dbReference type="Proteomes" id="UP000229730">
    <property type="component" value="Unassembled WGS sequence"/>
</dbReference>
<organism evidence="4 5">
    <name type="scientific">Paremcibacter congregatus</name>
    <dbReference type="NCBI Taxonomy" id="2043170"/>
    <lineage>
        <taxon>Bacteria</taxon>
        <taxon>Pseudomonadati</taxon>
        <taxon>Pseudomonadota</taxon>
        <taxon>Alphaproteobacteria</taxon>
        <taxon>Emcibacterales</taxon>
        <taxon>Emcibacteraceae</taxon>
        <taxon>Paremcibacter</taxon>
    </lineage>
</organism>
<keyword evidence="2" id="KW-1133">Transmembrane helix</keyword>
<dbReference type="RefSeq" id="WP_099473170.1">
    <property type="nucleotide sequence ID" value="NZ_CP041025.1"/>
</dbReference>
<dbReference type="Pfam" id="PF05048">
    <property type="entry name" value="NosD"/>
    <property type="match status" value="1"/>
</dbReference>
<feature type="transmembrane region" description="Helical" evidence="2">
    <location>
        <begin position="20"/>
        <end position="42"/>
    </location>
</feature>
<dbReference type="PANTHER" id="PTHR22990:SF15">
    <property type="entry name" value="F-BOX ONLY PROTEIN 10"/>
    <property type="match status" value="1"/>
</dbReference>
<keyword evidence="2" id="KW-0812">Transmembrane</keyword>